<keyword evidence="3" id="KW-1185">Reference proteome</keyword>
<dbReference type="RefSeq" id="WP_316265612.1">
    <property type="nucleotide sequence ID" value="NZ_AP027742.1"/>
</dbReference>
<protein>
    <submittedName>
        <fullName evidence="2">Fructose-bisphosphate aldolase</fullName>
    </submittedName>
</protein>
<dbReference type="NCBIfam" id="TIGR00167">
    <property type="entry name" value="cbbA"/>
    <property type="match status" value="1"/>
</dbReference>
<dbReference type="PANTHER" id="PTHR30304:SF0">
    <property type="entry name" value="D-TAGATOSE-1,6-BISPHOSPHATE ALDOLASE SUBUNIT GATY-RELATED"/>
    <property type="match status" value="1"/>
</dbReference>
<gene>
    <name evidence="2" type="primary">fbaA</name>
    <name evidence="2" type="ORF">Lac1_27250</name>
</gene>
<comment type="cofactor">
    <cofactor evidence="1">
        <name>Zn(2+)</name>
        <dbReference type="ChEBI" id="CHEBI:29105"/>
    </cofactor>
</comment>
<dbReference type="CDD" id="cd00947">
    <property type="entry name" value="TBP_aldolase_IIB"/>
    <property type="match status" value="1"/>
</dbReference>
<sequence length="282" mass="30812">MLVTLREVLKDAKEKKYGVGLFNTVNLEMTKGVIQAAEELRSPVIIGTAEVLLPYAELEELAYFMVPMAKKASVPVVLHFDHGVTEQRIMEALKLGYTSVMYDCSTDTYENNVKRVADMVKTAGTFGASVEAELGHVGANEGNLGKTDAEDDSIYTQPEQAKDFAKRTNVDALAVAIGTAHGAYKEKPRLDIGRLAEISRTIETPLVLHGGSGLSDDDFRNCVANGITKINIFTDINCIAAKAAYENYREGLGQTNIQNQVIEAVKQETMKKMKVFGSVNRA</sequence>
<evidence type="ECO:0000256" key="1">
    <source>
        <dbReference type="ARBA" id="ARBA00001947"/>
    </source>
</evidence>
<dbReference type="InterPro" id="IPR050246">
    <property type="entry name" value="Class_II_FBP_aldolase"/>
</dbReference>
<evidence type="ECO:0000313" key="3">
    <source>
        <dbReference type="Proteomes" id="UP001305815"/>
    </source>
</evidence>
<dbReference type="SUPFAM" id="SSF51569">
    <property type="entry name" value="Aldolase"/>
    <property type="match status" value="1"/>
</dbReference>
<name>A0ABM8ICV1_9FIRM</name>
<dbReference type="PIRSF" id="PIRSF001359">
    <property type="entry name" value="F_bP_aldolase_II"/>
    <property type="match status" value="1"/>
</dbReference>
<evidence type="ECO:0000313" key="2">
    <source>
        <dbReference type="EMBL" id="BDZ78542.1"/>
    </source>
</evidence>
<dbReference type="PANTHER" id="PTHR30304">
    <property type="entry name" value="D-TAGATOSE-1,6-BISPHOSPHATE ALDOLASE"/>
    <property type="match status" value="1"/>
</dbReference>
<dbReference type="PROSITE" id="PS00806">
    <property type="entry name" value="ALDOLASE_CLASS_II_2"/>
    <property type="match status" value="1"/>
</dbReference>
<dbReference type="Gene3D" id="3.20.20.70">
    <property type="entry name" value="Aldolase class I"/>
    <property type="match status" value="1"/>
</dbReference>
<accession>A0ABM8ICV1</accession>
<dbReference type="Proteomes" id="UP001305815">
    <property type="component" value="Chromosome"/>
</dbReference>
<organism evidence="2 3">
    <name type="scientific">Claveliimonas bilis</name>
    <dbReference type="NCBI Taxonomy" id="3028070"/>
    <lineage>
        <taxon>Bacteria</taxon>
        <taxon>Bacillati</taxon>
        <taxon>Bacillota</taxon>
        <taxon>Clostridia</taxon>
        <taxon>Lachnospirales</taxon>
        <taxon>Lachnospiraceae</taxon>
        <taxon>Claveliimonas</taxon>
    </lineage>
</organism>
<reference evidence="3" key="1">
    <citation type="journal article" date="2023" name="Int. J. Syst. Evol. Microbiol.">
        <title>Claveliimonas bilis gen. nov., sp. nov., deoxycholic acid-producing bacteria isolated from human faeces, and reclassification of Sellimonas monacensis Zenner et al. 2021 as Claveliimonas monacensis comb. nov.</title>
        <authorList>
            <person name="Hisatomi A."/>
            <person name="Kastawa N.W.E.P.G."/>
            <person name="Song I."/>
            <person name="Ohkuma M."/>
            <person name="Fukiya S."/>
            <person name="Sakamoto M."/>
        </authorList>
    </citation>
    <scope>NUCLEOTIDE SEQUENCE [LARGE SCALE GENOMIC DNA]</scope>
    <source>
        <strain evidence="3">12BBH14</strain>
    </source>
</reference>
<proteinExistence type="predicted"/>
<dbReference type="InterPro" id="IPR000771">
    <property type="entry name" value="FBA_II"/>
</dbReference>
<dbReference type="InterPro" id="IPR013785">
    <property type="entry name" value="Aldolase_TIM"/>
</dbReference>
<dbReference type="EMBL" id="AP027742">
    <property type="protein sequence ID" value="BDZ78542.1"/>
    <property type="molecule type" value="Genomic_DNA"/>
</dbReference>
<dbReference type="Pfam" id="PF01116">
    <property type="entry name" value="F_bP_aldolase"/>
    <property type="match status" value="1"/>
</dbReference>